<name>A0A6A7A8E2_9PLEO</name>
<dbReference type="CDD" id="cd12148">
    <property type="entry name" value="fungal_TF_MHR"/>
    <property type="match status" value="1"/>
</dbReference>
<dbReference type="GO" id="GO:0001228">
    <property type="term" value="F:DNA-binding transcription activator activity, RNA polymerase II-specific"/>
    <property type="evidence" value="ECO:0007669"/>
    <property type="project" value="TreeGrafter"/>
</dbReference>
<keyword evidence="9" id="KW-1185">Reference proteome</keyword>
<keyword evidence="3" id="KW-0805">Transcription regulation</keyword>
<evidence type="ECO:0000256" key="6">
    <source>
        <dbReference type="ARBA" id="ARBA00023242"/>
    </source>
</evidence>
<keyword evidence="4" id="KW-0238">DNA-binding</keyword>
<reference evidence="8" key="1">
    <citation type="journal article" date="2020" name="Stud. Mycol.">
        <title>101 Dothideomycetes genomes: a test case for predicting lifestyles and emergence of pathogens.</title>
        <authorList>
            <person name="Haridas S."/>
            <person name="Albert R."/>
            <person name="Binder M."/>
            <person name="Bloem J."/>
            <person name="Labutti K."/>
            <person name="Salamov A."/>
            <person name="Andreopoulos B."/>
            <person name="Baker S."/>
            <person name="Barry K."/>
            <person name="Bills G."/>
            <person name="Bluhm B."/>
            <person name="Cannon C."/>
            <person name="Castanera R."/>
            <person name="Culley D."/>
            <person name="Daum C."/>
            <person name="Ezra D."/>
            <person name="Gonzalez J."/>
            <person name="Henrissat B."/>
            <person name="Kuo A."/>
            <person name="Liang C."/>
            <person name="Lipzen A."/>
            <person name="Lutzoni F."/>
            <person name="Magnuson J."/>
            <person name="Mondo S."/>
            <person name="Nolan M."/>
            <person name="Ohm R."/>
            <person name="Pangilinan J."/>
            <person name="Park H.-J."/>
            <person name="Ramirez L."/>
            <person name="Alfaro M."/>
            <person name="Sun H."/>
            <person name="Tritt A."/>
            <person name="Yoshinaga Y."/>
            <person name="Zwiers L.-H."/>
            <person name="Turgeon B."/>
            <person name="Goodwin S."/>
            <person name="Spatafora J."/>
            <person name="Crous P."/>
            <person name="Grigoriev I."/>
        </authorList>
    </citation>
    <scope>NUCLEOTIDE SEQUENCE</scope>
    <source>
        <strain evidence="8">CBS 113818</strain>
    </source>
</reference>
<keyword evidence="1" id="KW-0479">Metal-binding</keyword>
<keyword evidence="6" id="KW-0539">Nucleus</keyword>
<dbReference type="InterPro" id="IPR007219">
    <property type="entry name" value="XnlR_reg_dom"/>
</dbReference>
<sequence length="614" mass="68829">MRKRILELEHQLSNAHTPIPAPTHPVHVTSSLSASIDILQDSRAFGHVHAIARGISHKNRVFGQSHWMNGFVVFRDLIEMIEPSFRNPSSSMLSGLHRAKMLARVIKSQRSPEWPTLPTNVLPPMDLCDALVKLYLRTMEPLYRVLHVPTFQQEYEAVWTNTDKPSTSFMMQLKIILAIGAIFHDEKCSMRAEATCWIYEVQTWLLSPNSKSRLGIQNLQTSILLLLAREMIDVGSELIWISAGSLLREAIYIGLHKDPAQLPRMSIFKSEMHRRIWNTILDLNLQASLVSGGPCLFSLEDFTTEPPGNYSDEELVASDPHAMPDHVFTEASVAIALRNTLPVRLTVVKFLNDVASTGTYEETLRIDTELRASYKALRRTLQAYATNDALSSKFATDAIDFIMHRYISSLHIPYFNASLHEAMYAFSRKSVLDTSLQIWKLATSPGRPPHSPTTTEPDIARLCRCGAGFFRAFTFHASTFLVVELRSQILEEDSVPRPDLLNIPLDATNMVLRAIEAGETSVKGYILLSVLAAQIDGIERRVGEEDIPALLGGAAEVALQRCIPMLERIAGQGTGGVDSQTEEFDFQISPDFMEDWDLVMSDMFNFDGVDAFLT</sequence>
<evidence type="ECO:0000256" key="1">
    <source>
        <dbReference type="ARBA" id="ARBA00022723"/>
    </source>
</evidence>
<gene>
    <name evidence="8" type="ORF">CC86DRAFT_318946</name>
</gene>
<dbReference type="SMART" id="SM00906">
    <property type="entry name" value="Fungal_trans"/>
    <property type="match status" value="1"/>
</dbReference>
<dbReference type="PANTHER" id="PTHR31944:SF131">
    <property type="entry name" value="HEME-RESPONSIVE ZINC FINGER TRANSCRIPTION FACTOR HAP1"/>
    <property type="match status" value="1"/>
</dbReference>
<dbReference type="InterPro" id="IPR051430">
    <property type="entry name" value="Fungal_TF_Env_Response"/>
</dbReference>
<dbReference type="AlphaFoldDB" id="A0A6A7A8E2"/>
<dbReference type="GO" id="GO:0005634">
    <property type="term" value="C:nucleus"/>
    <property type="evidence" value="ECO:0007669"/>
    <property type="project" value="TreeGrafter"/>
</dbReference>
<dbReference type="GO" id="GO:0006351">
    <property type="term" value="P:DNA-templated transcription"/>
    <property type="evidence" value="ECO:0007669"/>
    <property type="project" value="InterPro"/>
</dbReference>
<keyword evidence="2" id="KW-0862">Zinc</keyword>
<organism evidence="8 9">
    <name type="scientific">Ophiobolus disseminans</name>
    <dbReference type="NCBI Taxonomy" id="1469910"/>
    <lineage>
        <taxon>Eukaryota</taxon>
        <taxon>Fungi</taxon>
        <taxon>Dikarya</taxon>
        <taxon>Ascomycota</taxon>
        <taxon>Pezizomycotina</taxon>
        <taxon>Dothideomycetes</taxon>
        <taxon>Pleosporomycetidae</taxon>
        <taxon>Pleosporales</taxon>
        <taxon>Pleosporineae</taxon>
        <taxon>Phaeosphaeriaceae</taxon>
        <taxon>Ophiobolus</taxon>
    </lineage>
</organism>
<accession>A0A6A7A8E2</accession>
<evidence type="ECO:0000256" key="2">
    <source>
        <dbReference type="ARBA" id="ARBA00022833"/>
    </source>
</evidence>
<dbReference type="OrthoDB" id="4337792at2759"/>
<evidence type="ECO:0000313" key="9">
    <source>
        <dbReference type="Proteomes" id="UP000799424"/>
    </source>
</evidence>
<evidence type="ECO:0000256" key="4">
    <source>
        <dbReference type="ARBA" id="ARBA00023125"/>
    </source>
</evidence>
<feature type="domain" description="Xylanolytic transcriptional activator regulatory" evidence="7">
    <location>
        <begin position="239"/>
        <end position="313"/>
    </location>
</feature>
<dbReference type="GO" id="GO:0008270">
    <property type="term" value="F:zinc ion binding"/>
    <property type="evidence" value="ECO:0007669"/>
    <property type="project" value="InterPro"/>
</dbReference>
<dbReference type="EMBL" id="MU006221">
    <property type="protein sequence ID" value="KAF2829552.1"/>
    <property type="molecule type" value="Genomic_DNA"/>
</dbReference>
<protein>
    <recommendedName>
        <fullName evidence="7">Xylanolytic transcriptional activator regulatory domain-containing protein</fullName>
    </recommendedName>
</protein>
<dbReference type="Pfam" id="PF04082">
    <property type="entry name" value="Fungal_trans"/>
    <property type="match status" value="1"/>
</dbReference>
<dbReference type="GO" id="GO:0000978">
    <property type="term" value="F:RNA polymerase II cis-regulatory region sequence-specific DNA binding"/>
    <property type="evidence" value="ECO:0007669"/>
    <property type="project" value="TreeGrafter"/>
</dbReference>
<evidence type="ECO:0000256" key="3">
    <source>
        <dbReference type="ARBA" id="ARBA00023015"/>
    </source>
</evidence>
<evidence type="ECO:0000313" key="8">
    <source>
        <dbReference type="EMBL" id="KAF2829552.1"/>
    </source>
</evidence>
<dbReference type="PANTHER" id="PTHR31944">
    <property type="entry name" value="HEME-RESPONSIVE ZINC FINGER TRANSCRIPTION FACTOR HAP1"/>
    <property type="match status" value="1"/>
</dbReference>
<proteinExistence type="predicted"/>
<evidence type="ECO:0000256" key="5">
    <source>
        <dbReference type="ARBA" id="ARBA00023163"/>
    </source>
</evidence>
<keyword evidence="5" id="KW-0804">Transcription</keyword>
<evidence type="ECO:0000259" key="7">
    <source>
        <dbReference type="SMART" id="SM00906"/>
    </source>
</evidence>
<dbReference type="Proteomes" id="UP000799424">
    <property type="component" value="Unassembled WGS sequence"/>
</dbReference>